<dbReference type="Pfam" id="PF13936">
    <property type="entry name" value="HTH_38"/>
    <property type="match status" value="1"/>
</dbReference>
<dbReference type="InterPro" id="IPR025246">
    <property type="entry name" value="IS30-like_HTH"/>
</dbReference>
<evidence type="ECO:0000313" key="3">
    <source>
        <dbReference type="EMBL" id="SDP58575.1"/>
    </source>
</evidence>
<dbReference type="InterPro" id="IPR012337">
    <property type="entry name" value="RNaseH-like_sf"/>
</dbReference>
<comment type="caution">
    <text evidence="3">The sequence shown here is derived from an EMBL/GenBank/DDBJ whole genome shotgun (WGS) entry which is preliminary data.</text>
</comment>
<dbReference type="InterPro" id="IPR036397">
    <property type="entry name" value="RNaseH_sf"/>
</dbReference>
<dbReference type="PANTHER" id="PTHR10948:SF23">
    <property type="entry name" value="TRANSPOSASE INSI FOR INSERTION SEQUENCE ELEMENT IS30A-RELATED"/>
    <property type="match status" value="1"/>
</dbReference>
<sequence>MRRPYRKLNLDERRILAQMLQAKATKTKIAEVLGRDRSTIHREIKRNWWHDEDVPQADGYWHVTAQTLADRRHLRRRKLEQHEDLRNEVIGKLKNGWSPEQIAGRLKIEPRAPYRICHETIYQYVYSENGQSQELGRYLPERQKKRKSRYARKARDRVFPLKTSIHNRPDVINDRSQFGNWEGDLMIFERAQGNANVATLIERKTRYTLLLRNNDRKSRPLMNKLINEMSPLPANARRSITFDRGFEFTSWRELHKGMGTKAWFCDPQAPWQKGSVENMNKRVRRYLPRDTALLSLPNRYMKSICDRLNATPRKCLGYRTPAEAFRDELMKLEET</sequence>
<evidence type="ECO:0000256" key="1">
    <source>
        <dbReference type="ARBA" id="ARBA00023172"/>
    </source>
</evidence>
<dbReference type="NCBIfam" id="NF033563">
    <property type="entry name" value="transpos_IS30"/>
    <property type="match status" value="1"/>
</dbReference>
<protein>
    <submittedName>
        <fullName evidence="3">Transposase, IS30 family</fullName>
    </submittedName>
</protein>
<gene>
    <name evidence="3" type="ORF">SAMN04488512_12174</name>
</gene>
<evidence type="ECO:0000259" key="2">
    <source>
        <dbReference type="PROSITE" id="PS50994"/>
    </source>
</evidence>
<dbReference type="InterPro" id="IPR053392">
    <property type="entry name" value="Transposase_IS30-like"/>
</dbReference>
<reference evidence="3 4" key="1">
    <citation type="submission" date="2016-10" db="EMBL/GenBank/DDBJ databases">
        <authorList>
            <person name="Varghese N."/>
            <person name="Submissions S."/>
        </authorList>
    </citation>
    <scope>NUCLEOTIDE SEQUENCE [LARGE SCALE GENOMIC DNA]</scope>
    <source>
        <strain evidence="3 4">DSM 17584</strain>
    </source>
</reference>
<organism evidence="3 4">
    <name type="scientific">Sulfitobacter litoralis</name>
    <dbReference type="NCBI Taxonomy" id="335975"/>
    <lineage>
        <taxon>Bacteria</taxon>
        <taxon>Pseudomonadati</taxon>
        <taxon>Pseudomonadota</taxon>
        <taxon>Alphaproteobacteria</taxon>
        <taxon>Rhodobacterales</taxon>
        <taxon>Roseobacteraceae</taxon>
        <taxon>Sulfitobacter</taxon>
    </lineage>
</organism>
<dbReference type="SUPFAM" id="SSF53098">
    <property type="entry name" value="Ribonuclease H-like"/>
    <property type="match status" value="1"/>
</dbReference>
<dbReference type="PROSITE" id="PS50994">
    <property type="entry name" value="INTEGRASE"/>
    <property type="match status" value="1"/>
</dbReference>
<evidence type="ECO:0000313" key="4">
    <source>
        <dbReference type="Proteomes" id="UP000198646"/>
    </source>
</evidence>
<dbReference type="PANTHER" id="PTHR10948">
    <property type="entry name" value="TRANSPOSASE"/>
    <property type="match status" value="1"/>
</dbReference>
<dbReference type="Gene3D" id="3.30.420.10">
    <property type="entry name" value="Ribonuclease H-like superfamily/Ribonuclease H"/>
    <property type="match status" value="1"/>
</dbReference>
<dbReference type="InterPro" id="IPR051917">
    <property type="entry name" value="Transposase-Integrase"/>
</dbReference>
<accession>A0ABY0STF7</accession>
<dbReference type="Proteomes" id="UP000198646">
    <property type="component" value="Unassembled WGS sequence"/>
</dbReference>
<dbReference type="InterPro" id="IPR001584">
    <property type="entry name" value="Integrase_cat-core"/>
</dbReference>
<dbReference type="RefSeq" id="WP_093734050.1">
    <property type="nucleotide sequence ID" value="NZ_FNJD01000021.1"/>
</dbReference>
<proteinExistence type="predicted"/>
<feature type="domain" description="Integrase catalytic" evidence="2">
    <location>
        <begin position="165"/>
        <end position="329"/>
    </location>
</feature>
<name>A0ABY0STF7_9RHOB</name>
<keyword evidence="4" id="KW-1185">Reference proteome</keyword>
<dbReference type="EMBL" id="FNJD01000021">
    <property type="protein sequence ID" value="SDP58575.1"/>
    <property type="molecule type" value="Genomic_DNA"/>
</dbReference>
<keyword evidence="1" id="KW-0233">DNA recombination</keyword>